<organism evidence="4 5">
    <name type="scientific">Duganella qianjiadongensis</name>
    <dbReference type="NCBI Taxonomy" id="2692176"/>
    <lineage>
        <taxon>Bacteria</taxon>
        <taxon>Pseudomonadati</taxon>
        <taxon>Pseudomonadota</taxon>
        <taxon>Betaproteobacteria</taxon>
        <taxon>Burkholderiales</taxon>
        <taxon>Oxalobacteraceae</taxon>
        <taxon>Telluria group</taxon>
        <taxon>Duganella</taxon>
    </lineage>
</organism>
<feature type="domain" description="DUF4214" evidence="3">
    <location>
        <begin position="412"/>
        <end position="479"/>
    </location>
</feature>
<dbReference type="InterPro" id="IPR032812">
    <property type="entry name" value="SbsA_Ig"/>
</dbReference>
<gene>
    <name evidence="4" type="ORF">GTP27_10505</name>
</gene>
<proteinExistence type="predicted"/>
<dbReference type="PROSITE" id="PS00330">
    <property type="entry name" value="HEMOLYSIN_CALCIUM"/>
    <property type="match status" value="1"/>
</dbReference>
<comment type="caution">
    <text evidence="4">The sequence shown here is derived from an EMBL/GenBank/DDBJ whole genome shotgun (WGS) entry which is preliminary data.</text>
</comment>
<dbReference type="InterPro" id="IPR018511">
    <property type="entry name" value="Hemolysin-typ_Ca-bd_CS"/>
</dbReference>
<dbReference type="Gene3D" id="2.60.40.2700">
    <property type="match status" value="1"/>
</dbReference>
<evidence type="ECO:0000259" key="3">
    <source>
        <dbReference type="Pfam" id="PF13946"/>
    </source>
</evidence>
<dbReference type="Pfam" id="PF00353">
    <property type="entry name" value="HemolysinCabind"/>
    <property type="match status" value="1"/>
</dbReference>
<reference evidence="4 5" key="1">
    <citation type="submission" date="2019-12" db="EMBL/GenBank/DDBJ databases">
        <title>Novel species isolated from a subtropical stream in China.</title>
        <authorList>
            <person name="Lu H."/>
        </authorList>
    </citation>
    <scope>NUCLEOTIDE SEQUENCE [LARGE SCALE GENOMIC DNA]</scope>
    <source>
        <strain evidence="4 5">CY13W</strain>
    </source>
</reference>
<dbReference type="EMBL" id="WWCM01000006">
    <property type="protein sequence ID" value="MYM39760.1"/>
    <property type="molecule type" value="Genomic_DNA"/>
</dbReference>
<dbReference type="Pfam" id="PF13205">
    <property type="entry name" value="Big_5"/>
    <property type="match status" value="1"/>
</dbReference>
<dbReference type="InterPro" id="IPR014755">
    <property type="entry name" value="Cu-Rt/internalin_Ig-like"/>
</dbReference>
<dbReference type="Proteomes" id="UP000478090">
    <property type="component" value="Unassembled WGS sequence"/>
</dbReference>
<dbReference type="Gene3D" id="2.60.40.1220">
    <property type="match status" value="1"/>
</dbReference>
<evidence type="ECO:0000313" key="5">
    <source>
        <dbReference type="Proteomes" id="UP000478090"/>
    </source>
</evidence>
<dbReference type="RefSeq" id="WP_161039132.1">
    <property type="nucleotide sequence ID" value="NZ_WWCM01000006.1"/>
</dbReference>
<sequence length="495" mass="50134">MATITGTANNDSWTVVQAGTFTLDGLGGVDTLYLGTSKLTDYVLAQQSDGSVTVDSVSGASSALHAKLYNIEKLVFSSGRTTIDLTTYFGDTIAPALVSSSPANGASKVAVDANLVFTFSEAVKFATGSIQLQTAAGDVVETYAAGSSAVTISGSTLTINPTANLQAGSGYKLVIGATALSDSAGNAYAGLSESFTTLAPDHAPTGGVSISGTAQAGQQLTGSNNVADADGLGAFSYQWLANGVAISGATGSTLTLANAQAGTAVSVQLSYTDGAGYLEKLSSTTTGLVGGVYTGTAGNDVLTSSAGNDQIDGGAGIDKVVVHGNRASYTLAASASGYTLSDKAGLDGSDTLTGVERIQFADATLALDVGGVGGQAYRLYQAAFNRTPDSGGLGFWIYQMDKGMALNEVAGYFVTSKEFTDMYGSNLSNAAFIDKLYQNVLHRSGDAGGVAFWLNYMDNGGGTQAQVLAYFGESAENVSTLATTIGQGFTYTPYG</sequence>
<keyword evidence="5" id="KW-1185">Reference proteome</keyword>
<accession>A0ABW9VMC4</accession>
<name>A0ABW9VMC4_9BURK</name>
<feature type="domain" description="SbsA Ig-like" evidence="2">
    <location>
        <begin position="91"/>
        <end position="197"/>
    </location>
</feature>
<keyword evidence="1" id="KW-0732">Signal</keyword>
<dbReference type="InterPro" id="IPR025282">
    <property type="entry name" value="DUF4214"/>
</dbReference>
<dbReference type="InterPro" id="IPR001343">
    <property type="entry name" value="Hemolysn_Ca-bd"/>
</dbReference>
<dbReference type="Pfam" id="PF13946">
    <property type="entry name" value="DUF4214"/>
    <property type="match status" value="1"/>
</dbReference>
<dbReference type="Gene3D" id="1.10.3130.20">
    <property type="entry name" value="Phycobilisome linker domain"/>
    <property type="match status" value="1"/>
</dbReference>
<evidence type="ECO:0000259" key="2">
    <source>
        <dbReference type="Pfam" id="PF13205"/>
    </source>
</evidence>
<evidence type="ECO:0000313" key="4">
    <source>
        <dbReference type="EMBL" id="MYM39760.1"/>
    </source>
</evidence>
<evidence type="ECO:0000256" key="1">
    <source>
        <dbReference type="ARBA" id="ARBA00022729"/>
    </source>
</evidence>
<dbReference type="InterPro" id="IPR038255">
    <property type="entry name" value="PBS_linker_sf"/>
</dbReference>
<protein>
    <submittedName>
        <fullName evidence="4">DUF4214 domain-containing protein</fullName>
    </submittedName>
</protein>